<gene>
    <name evidence="1" type="ordered locus">P9303_29301</name>
</gene>
<dbReference type="EMBL" id="CP000554">
    <property type="protein sequence ID" value="ABM79660.1"/>
    <property type="molecule type" value="Genomic_DNA"/>
</dbReference>
<dbReference type="BioCyc" id="PMAR59922:G1G80-2571-MONOMER"/>
<evidence type="ECO:0000313" key="2">
    <source>
        <dbReference type="Proteomes" id="UP000002274"/>
    </source>
</evidence>
<dbReference type="STRING" id="59922.P9303_29301"/>
<name>A2CDV0_PROM3</name>
<dbReference type="KEGG" id="pmf:P9303_29301"/>
<accession>A2CDV0</accession>
<evidence type="ECO:0000313" key="1">
    <source>
        <dbReference type="EMBL" id="ABM79660.1"/>
    </source>
</evidence>
<reference evidence="1 2" key="1">
    <citation type="journal article" date="2007" name="PLoS Genet.">
        <title>Patterns and implications of gene gain and loss in the evolution of Prochlorococcus.</title>
        <authorList>
            <person name="Kettler G.C."/>
            <person name="Martiny A.C."/>
            <person name="Huang K."/>
            <person name="Zucker J."/>
            <person name="Coleman M.L."/>
            <person name="Rodrigue S."/>
            <person name="Chen F."/>
            <person name="Lapidus A."/>
            <person name="Ferriera S."/>
            <person name="Johnson J."/>
            <person name="Steglich C."/>
            <person name="Church G.M."/>
            <person name="Richardson P."/>
            <person name="Chisholm S.W."/>
        </authorList>
    </citation>
    <scope>NUCLEOTIDE SEQUENCE [LARGE SCALE GENOMIC DNA]</scope>
    <source>
        <strain evidence="1 2">MIT 9303</strain>
    </source>
</reference>
<organism evidence="1 2">
    <name type="scientific">Prochlorococcus marinus (strain MIT 9303)</name>
    <dbReference type="NCBI Taxonomy" id="59922"/>
    <lineage>
        <taxon>Bacteria</taxon>
        <taxon>Bacillati</taxon>
        <taxon>Cyanobacteriota</taxon>
        <taxon>Cyanophyceae</taxon>
        <taxon>Synechococcales</taxon>
        <taxon>Prochlorococcaceae</taxon>
        <taxon>Prochlorococcus</taxon>
    </lineage>
</organism>
<protein>
    <submittedName>
        <fullName evidence="1">Uncharacterized protein</fullName>
    </submittedName>
</protein>
<dbReference type="RefSeq" id="WP_011827498.1">
    <property type="nucleotide sequence ID" value="NC_008820.1"/>
</dbReference>
<dbReference type="Proteomes" id="UP000002274">
    <property type="component" value="Chromosome"/>
</dbReference>
<dbReference type="AlphaFoldDB" id="A2CDV0"/>
<proteinExistence type="predicted"/>
<dbReference type="HOGENOM" id="CLU_623926_0_0_3"/>
<sequence length="440" mass="48873">MKQKMWLLLTSFAALVLVQQQLLLHRPPRLVSRTPQPLQSGSAALDLRFSRPMQLGSVAADSQLQPDLPHRWQGENNLLRLLIDANQSIKTSIQLTVAGQDHRAQALPPQHWWWDPRPWLLVNRPVDGGDQLQVQRRDGRWIPLSPTLNEIKSVVPLGNGKGAALIEKDKDWKQRVFLLPLLPRNITAHRDQLAAPKAGKLMPLVPGQYLFADLSSNLNGDLLAQTGGFSPGSGRTELIKADGQRRTLEIKASGPIQLLPAGGGAVVPTFNGLTLRPLIENYKTPQILPGARDLGDFCQATGRAVLIRHWPDYRRSIELVIPGLPPKQLWLGEESVLTLSCDNRGERVWAVLGRRQDRRIKHELVLLDGGGVVLSRRQLAPWLFKSGSRLQFDPVGEQLLMTVTKPGLDAGRAALMDATTLEWLKVLPIRIKEALWLSAG</sequence>